<dbReference type="PANTHER" id="PTHR45856">
    <property type="entry name" value="ALPHA/BETA-HYDROLASES SUPERFAMILY PROTEIN"/>
    <property type="match status" value="1"/>
</dbReference>
<feature type="compositionally biased region" description="Polar residues" evidence="1">
    <location>
        <begin position="25"/>
        <end position="37"/>
    </location>
</feature>
<gene>
    <name evidence="3" type="ORF">INT45_007323</name>
</gene>
<evidence type="ECO:0000313" key="3">
    <source>
        <dbReference type="EMBL" id="KAG2220079.1"/>
    </source>
</evidence>
<proteinExistence type="predicted"/>
<comment type="caution">
    <text evidence="3">The sequence shown here is derived from an EMBL/GenBank/DDBJ whole genome shotgun (WGS) entry which is preliminary data.</text>
</comment>
<dbReference type="OrthoDB" id="2279968at2759"/>
<dbReference type="EMBL" id="JAEPRB010000153">
    <property type="protein sequence ID" value="KAG2220079.1"/>
    <property type="molecule type" value="Genomic_DNA"/>
</dbReference>
<reference evidence="3 4" key="1">
    <citation type="submission" date="2020-12" db="EMBL/GenBank/DDBJ databases">
        <title>Metabolic potential, ecology and presence of endohyphal bacteria is reflected in genomic diversity of Mucoromycotina.</title>
        <authorList>
            <person name="Muszewska A."/>
            <person name="Okrasinska A."/>
            <person name="Steczkiewicz K."/>
            <person name="Drgas O."/>
            <person name="Orlowska M."/>
            <person name="Perlinska-Lenart U."/>
            <person name="Aleksandrzak-Piekarczyk T."/>
            <person name="Szatraj K."/>
            <person name="Zielenkiewicz U."/>
            <person name="Pilsyk S."/>
            <person name="Malc E."/>
            <person name="Mieczkowski P."/>
            <person name="Kruszewska J.S."/>
            <person name="Biernat P."/>
            <person name="Pawlowska J."/>
        </authorList>
    </citation>
    <scope>NUCLEOTIDE SEQUENCE [LARGE SCALE GENOMIC DNA]</scope>
    <source>
        <strain evidence="3 4">CBS 142.35</strain>
    </source>
</reference>
<name>A0A8H7RYC3_9FUNG</name>
<dbReference type="PANTHER" id="PTHR45856:SF24">
    <property type="entry name" value="FUNGAL LIPASE-LIKE DOMAIN-CONTAINING PROTEIN"/>
    <property type="match status" value="1"/>
</dbReference>
<dbReference type="SUPFAM" id="SSF53474">
    <property type="entry name" value="alpha/beta-Hydrolases"/>
    <property type="match status" value="1"/>
</dbReference>
<dbReference type="InterPro" id="IPR002921">
    <property type="entry name" value="Fungal_lipase-type"/>
</dbReference>
<dbReference type="Proteomes" id="UP000646827">
    <property type="component" value="Unassembled WGS sequence"/>
</dbReference>
<dbReference type="Pfam" id="PF01764">
    <property type="entry name" value="Lipase_3"/>
    <property type="match status" value="1"/>
</dbReference>
<feature type="region of interest" description="Disordered" evidence="1">
    <location>
        <begin position="1"/>
        <end position="43"/>
    </location>
</feature>
<feature type="compositionally biased region" description="Polar residues" evidence="1">
    <location>
        <begin position="1"/>
        <end position="16"/>
    </location>
</feature>
<keyword evidence="4" id="KW-1185">Reference proteome</keyword>
<organism evidence="3 4">
    <name type="scientific">Circinella minor</name>
    <dbReference type="NCBI Taxonomy" id="1195481"/>
    <lineage>
        <taxon>Eukaryota</taxon>
        <taxon>Fungi</taxon>
        <taxon>Fungi incertae sedis</taxon>
        <taxon>Mucoromycota</taxon>
        <taxon>Mucoromycotina</taxon>
        <taxon>Mucoromycetes</taxon>
        <taxon>Mucorales</taxon>
        <taxon>Lichtheimiaceae</taxon>
        <taxon>Circinella</taxon>
    </lineage>
</organism>
<dbReference type="AlphaFoldDB" id="A0A8H7RYC3"/>
<feature type="region of interest" description="Disordered" evidence="1">
    <location>
        <begin position="602"/>
        <end position="631"/>
    </location>
</feature>
<accession>A0A8H7RYC3</accession>
<dbReference type="Gene3D" id="3.40.50.1820">
    <property type="entry name" value="alpha/beta hydrolase"/>
    <property type="match status" value="1"/>
</dbReference>
<dbReference type="GO" id="GO:0006629">
    <property type="term" value="P:lipid metabolic process"/>
    <property type="evidence" value="ECO:0007669"/>
    <property type="project" value="InterPro"/>
</dbReference>
<evidence type="ECO:0000259" key="2">
    <source>
        <dbReference type="Pfam" id="PF01764"/>
    </source>
</evidence>
<evidence type="ECO:0000256" key="1">
    <source>
        <dbReference type="SAM" id="MobiDB-lite"/>
    </source>
</evidence>
<protein>
    <recommendedName>
        <fullName evidence="2">Fungal lipase-type domain-containing protein</fullName>
    </recommendedName>
</protein>
<dbReference type="InterPro" id="IPR051218">
    <property type="entry name" value="Sec_MonoDiacylglyc_Lipase"/>
</dbReference>
<feature type="compositionally biased region" description="Low complexity" evidence="1">
    <location>
        <begin position="610"/>
        <end position="622"/>
    </location>
</feature>
<feature type="region of interest" description="Disordered" evidence="1">
    <location>
        <begin position="57"/>
        <end position="94"/>
    </location>
</feature>
<evidence type="ECO:0000313" key="4">
    <source>
        <dbReference type="Proteomes" id="UP000646827"/>
    </source>
</evidence>
<dbReference type="CDD" id="cd00741">
    <property type="entry name" value="Lipase"/>
    <property type="match status" value="1"/>
</dbReference>
<sequence>MTQTRALPIQNNNSPSTPIPKSPCSLDSMTKRSNSPSRFKRSMKGVRNLFRHFDPDKEFNQSNMMSSINVNNGSVNSNNSSNNNDQQLQSDNHSYGTTHQKIAMTLSENVNIPDQDDNNIDLIETKGHYSQYIQFLPIHQHQYHYNNNNNISHNSNKSNTNNTIKAYVHYEPSRKLVALGNNPDTKHTKTVWLTLEQYAWIIRQLHHEQYIYGLLRNMSSNSSPLSIPTTVTSWSTSSSYLQHKQQAVNDPQITTFIGILLNNNDTNNKINGSDSREQIIHNNKNHRNSIQSSTQTFNTITRRLSRLMQRAKLNRYQHHHQTLLLLPKSLLLHAAFYIPMTKPLPPLLHPTTFTTKNDHDQQQLESPFHSIPNTLSVRLHRYVQLAALCMHDLSLDDSSGSLLCRKCYFSNPVIRQLKSIIPTNTHSDISSSSILSPTTTTTMKQHQHQPMIQVTPMTTTTTTTRNNDATFPITYLHTSIEQRRRTFDSHYSSSSFLSPNNTIPSLSSTNIMSLNSKRTTTHSSQQQVQEEQQQHYKPRACSAIITDSAIDPLFDSSLLDSVMGKRGYVAMDDENQEIIVTFPGIPASGLLFENTSFTPVPWRESLDSNQQQRQGQKYYQQQEGHLRDNDNDEDEPYVLECAVAAWRRCELTVATSLMRICRIAPEDYRVVIIGHSLGGAVAAICASSLVTTGLLVDRSVTLCTIDSPRVGSASFVEHLAEHIETIRITHVSDIWSQMPPRTSGLLHVGSTTITVLNNNNHNKYAEDQEQGEQEKKEETIHNDNDKIIHDTTTATAIDTIKDEDVCMLQANDSIWIENYLADTFPSSISSYSSYSSIWGISLYSTPCQQQSQLTHYDEKHLCIV</sequence>
<dbReference type="InterPro" id="IPR029058">
    <property type="entry name" value="AB_hydrolase_fold"/>
</dbReference>
<feature type="compositionally biased region" description="Low complexity" evidence="1">
    <location>
        <begin position="60"/>
        <end position="94"/>
    </location>
</feature>
<feature type="domain" description="Fungal lipase-type" evidence="2">
    <location>
        <begin position="627"/>
        <end position="741"/>
    </location>
</feature>